<dbReference type="Proteomes" id="UP000016569">
    <property type="component" value="Unassembled WGS sequence"/>
</dbReference>
<evidence type="ECO:0000313" key="2">
    <source>
        <dbReference type="Proteomes" id="UP000016569"/>
    </source>
</evidence>
<name>A0A8E0KL17_9CAUL</name>
<sequence length="227" mass="25354">MLMRRVIVLALAGAFWIPGIYLIASVFHPPLLLFPHVRTVGETRVYSETPIPDEITGVIVRADTLVRASPLFRGEVLKRPVYLTNGDLRWRLLTFSSSALAISRPPTETIVINRSSIVTDEVWNSVDPFPARDLSGVIAHERTHVLIRHRFGFLGHRSYPTWVVEGYCDHVSGSGSLSDEAAARLIAEGRRTPALFYYESRRRVERELEANGGSVEALFRSSLDDGG</sequence>
<protein>
    <recommendedName>
        <fullName evidence="3">Peptidase MA-like domain-containing protein</fullName>
    </recommendedName>
</protein>
<proteinExistence type="predicted"/>
<keyword evidence="2" id="KW-1185">Reference proteome</keyword>
<dbReference type="AlphaFoldDB" id="A0A8E0KL17"/>
<comment type="caution">
    <text evidence="1">The sequence shown here is derived from an EMBL/GenBank/DDBJ whole genome shotgun (WGS) entry which is preliminary data.</text>
</comment>
<organism evidence="1 2">
    <name type="scientific">Brevundimonas abyssalis TAR-001</name>
    <dbReference type="NCBI Taxonomy" id="1391729"/>
    <lineage>
        <taxon>Bacteria</taxon>
        <taxon>Pseudomonadati</taxon>
        <taxon>Pseudomonadota</taxon>
        <taxon>Alphaproteobacteria</taxon>
        <taxon>Caulobacterales</taxon>
        <taxon>Caulobacteraceae</taxon>
        <taxon>Brevundimonas</taxon>
    </lineage>
</organism>
<accession>A0A8E0KL17</accession>
<evidence type="ECO:0000313" key="1">
    <source>
        <dbReference type="EMBL" id="GAD58780.1"/>
    </source>
</evidence>
<evidence type="ECO:0008006" key="3">
    <source>
        <dbReference type="Google" id="ProtNLM"/>
    </source>
</evidence>
<reference evidence="2" key="1">
    <citation type="journal article" date="2013" name="Genome Announc.">
        <title>Draft Genome Sequence of the Dimorphic Prosthecate Bacterium Brevundimonas abyssalis TAR-001T.</title>
        <authorList>
            <person name="Tsubouchi T."/>
            <person name="Nishi S."/>
            <person name="Usui K."/>
            <person name="Shimane Y."/>
            <person name="Takaki Y."/>
            <person name="Maruyama T."/>
            <person name="Hatada Y."/>
        </authorList>
    </citation>
    <scope>NUCLEOTIDE SEQUENCE [LARGE SCALE GENOMIC DNA]</scope>
    <source>
        <strain evidence="2">TAR-001</strain>
    </source>
</reference>
<dbReference type="EMBL" id="BATC01000012">
    <property type="protein sequence ID" value="GAD58780.1"/>
    <property type="molecule type" value="Genomic_DNA"/>
</dbReference>
<gene>
    <name evidence="1" type="ORF">MBEBAB_1030</name>
</gene>